<proteinExistence type="predicted"/>
<keyword evidence="2" id="KW-1185">Reference proteome</keyword>
<dbReference type="Proteomes" id="UP000002043">
    <property type="component" value="Chromosome"/>
</dbReference>
<dbReference type="GO" id="GO:0020037">
    <property type="term" value="F:heme binding"/>
    <property type="evidence" value="ECO:0007669"/>
    <property type="project" value="InterPro"/>
</dbReference>
<dbReference type="RefSeq" id="WP_012991876.1">
    <property type="nucleotide sequence ID" value="NC_013894.1"/>
</dbReference>
<dbReference type="STRING" id="638303.Thal_0837"/>
<dbReference type="eggNOG" id="COG2010">
    <property type="taxonomic scope" value="Bacteria"/>
</dbReference>
<dbReference type="KEGG" id="tal:Thal_0837"/>
<protein>
    <recommendedName>
        <fullName evidence="3">Cytochrome c domain-containing protein</fullName>
    </recommendedName>
</protein>
<name>D3SL40_THEAH</name>
<reference evidence="2" key="1">
    <citation type="journal article" date="2010" name="Stand. Genomic Sci.">
        <title>Complete genome sequence of Thermocrinis albus type strain (HI 11/12T).</title>
        <authorList>
            <person name="Wirth R."/>
            <person name="Sikorski J."/>
            <person name="Brambilla E."/>
            <person name="Misra M."/>
            <person name="Lapidus A."/>
            <person name="Copeland A."/>
            <person name="Nolan M."/>
            <person name="Lucas S."/>
            <person name="Chen F."/>
            <person name="Tice H."/>
            <person name="Cheng J.F."/>
            <person name="Han C."/>
            <person name="Detter J.C."/>
            <person name="Tapia R."/>
            <person name="Bruce D."/>
            <person name="Goodwin L."/>
            <person name="Pitluck S."/>
            <person name="Pati A."/>
            <person name="Anderson I."/>
            <person name="Ivanova N."/>
            <person name="Mavromatis K."/>
            <person name="Mikhailova N."/>
            <person name="Chen A."/>
            <person name="Palaniappan K."/>
            <person name="Bilek Y."/>
            <person name="Hader T."/>
            <person name="Land M."/>
            <person name="Hauser L."/>
            <person name="Chang Y.J."/>
            <person name="Jeffries C.D."/>
            <person name="Tindall B.J."/>
            <person name="Rohde M."/>
            <person name="Goker M."/>
            <person name="Bristow J."/>
            <person name="Eisen J.A."/>
            <person name="Markowitz V."/>
            <person name="Hugenholtz P."/>
            <person name="Kyrpides N.C."/>
            <person name="Klenk H.P."/>
        </authorList>
    </citation>
    <scope>NUCLEOTIDE SEQUENCE [LARGE SCALE GENOMIC DNA]</scope>
    <source>
        <strain evidence="2">DSM 14484 / JCM 11386 / HI 11/12</strain>
    </source>
</reference>
<dbReference type="GO" id="GO:0009055">
    <property type="term" value="F:electron transfer activity"/>
    <property type="evidence" value="ECO:0007669"/>
    <property type="project" value="InterPro"/>
</dbReference>
<dbReference type="SUPFAM" id="SSF46626">
    <property type="entry name" value="Cytochrome c"/>
    <property type="match status" value="1"/>
</dbReference>
<dbReference type="HOGENOM" id="CLU_2523037_0_0_0"/>
<organism evidence="1 2">
    <name type="scientific">Thermocrinis albus (strain DSM 14484 / JCM 11386 / HI 11/12)</name>
    <dbReference type="NCBI Taxonomy" id="638303"/>
    <lineage>
        <taxon>Bacteria</taxon>
        <taxon>Pseudomonadati</taxon>
        <taxon>Aquificota</taxon>
        <taxon>Aquificia</taxon>
        <taxon>Aquificales</taxon>
        <taxon>Aquificaceae</taxon>
        <taxon>Thermocrinis</taxon>
    </lineage>
</organism>
<dbReference type="InterPro" id="IPR036909">
    <property type="entry name" value="Cyt_c-like_dom_sf"/>
</dbReference>
<gene>
    <name evidence="1" type="ordered locus">Thal_0837</name>
</gene>
<evidence type="ECO:0000313" key="1">
    <source>
        <dbReference type="EMBL" id="ADC89470.1"/>
    </source>
</evidence>
<dbReference type="AlphaFoldDB" id="D3SL40"/>
<dbReference type="EMBL" id="CP001931">
    <property type="protein sequence ID" value="ADC89470.1"/>
    <property type="molecule type" value="Genomic_DNA"/>
</dbReference>
<evidence type="ECO:0008006" key="3">
    <source>
        <dbReference type="Google" id="ProtNLM"/>
    </source>
</evidence>
<evidence type="ECO:0000313" key="2">
    <source>
        <dbReference type="Proteomes" id="UP000002043"/>
    </source>
</evidence>
<sequence>MERVWILVVLSFMLAYSKEDGRVIFENACLRCHTENSSKPLRYLMEKYKGKAEEVKALARRCPWGKGLSDMEIDLVSRWLAGQR</sequence>
<accession>D3SL40</accession>